<keyword evidence="3" id="KW-1185">Reference proteome</keyword>
<sequence length="228" mass="26014">MPAKPDDLDGLRWHALVVGVDIDGFIEVRPWPSWPDLPHEIEWEAAARLDCLYATRNYDAFGCLFGVMNYAGFRPVAADRGLPPDASEQAQQSFRDADADAGRLWPTWIGWDEIQQVDWNESAEHADARLHRYERDNAGQWILRGKASWSREALEAQGVSMPQPGTAPNIWPDGSVWTNGDVQFRAERLTRRDAIPDEGNWHPVWEVMAVLGRLHGDENCRLVVWFNR</sequence>
<evidence type="ECO:0000313" key="3">
    <source>
        <dbReference type="Proteomes" id="UP000642748"/>
    </source>
</evidence>
<name>A0A8J3VX19_9ACTN</name>
<dbReference type="Proteomes" id="UP000642748">
    <property type="component" value="Unassembled WGS sequence"/>
</dbReference>
<evidence type="ECO:0000313" key="2">
    <source>
        <dbReference type="EMBL" id="GIH21444.1"/>
    </source>
</evidence>
<protein>
    <recommendedName>
        <fullName evidence="1">T-box domain-containing protein</fullName>
    </recommendedName>
</protein>
<reference evidence="2" key="1">
    <citation type="submission" date="2021-01" db="EMBL/GenBank/DDBJ databases">
        <title>Whole genome shotgun sequence of Rugosimonospora africana NBRC 104875.</title>
        <authorList>
            <person name="Komaki H."/>
            <person name="Tamura T."/>
        </authorList>
    </citation>
    <scope>NUCLEOTIDE SEQUENCE</scope>
    <source>
        <strain evidence="2">NBRC 104875</strain>
    </source>
</reference>
<feature type="domain" description="T-box" evidence="1">
    <location>
        <begin position="131"/>
        <end position="215"/>
    </location>
</feature>
<dbReference type="GO" id="GO:0045893">
    <property type="term" value="P:positive regulation of DNA-templated transcription"/>
    <property type="evidence" value="ECO:0007669"/>
    <property type="project" value="InterPro"/>
</dbReference>
<organism evidence="2 3">
    <name type="scientific">Rugosimonospora africana</name>
    <dbReference type="NCBI Taxonomy" id="556532"/>
    <lineage>
        <taxon>Bacteria</taxon>
        <taxon>Bacillati</taxon>
        <taxon>Actinomycetota</taxon>
        <taxon>Actinomycetes</taxon>
        <taxon>Micromonosporales</taxon>
        <taxon>Micromonosporaceae</taxon>
        <taxon>Rugosimonospora</taxon>
    </lineage>
</organism>
<dbReference type="InterPro" id="IPR046360">
    <property type="entry name" value="T-box_DNA-bd"/>
</dbReference>
<dbReference type="GO" id="GO:0003700">
    <property type="term" value="F:DNA-binding transcription factor activity"/>
    <property type="evidence" value="ECO:0007669"/>
    <property type="project" value="InterPro"/>
</dbReference>
<gene>
    <name evidence="2" type="ORF">Raf01_96160</name>
</gene>
<dbReference type="EMBL" id="BONZ01000132">
    <property type="protein sequence ID" value="GIH21444.1"/>
    <property type="molecule type" value="Genomic_DNA"/>
</dbReference>
<proteinExistence type="predicted"/>
<dbReference type="AlphaFoldDB" id="A0A8J3VX19"/>
<dbReference type="PROSITE" id="PS50252">
    <property type="entry name" value="TBOX_3"/>
    <property type="match status" value="1"/>
</dbReference>
<accession>A0A8J3VX19</accession>
<evidence type="ECO:0000259" key="1">
    <source>
        <dbReference type="PROSITE" id="PS50252"/>
    </source>
</evidence>
<comment type="caution">
    <text evidence="2">The sequence shown here is derived from an EMBL/GenBank/DDBJ whole genome shotgun (WGS) entry which is preliminary data.</text>
</comment>